<gene>
    <name evidence="6" type="ORF">Cboi02_000262800</name>
</gene>
<accession>A0A9W6SYJ1</accession>
<evidence type="ECO:0000256" key="2">
    <source>
        <dbReference type="ARBA" id="ARBA00022553"/>
    </source>
</evidence>
<keyword evidence="5" id="KW-0539">Nucleus</keyword>
<dbReference type="AlphaFoldDB" id="A0A9W6SYJ1"/>
<comment type="subcellular location">
    <subcellularLocation>
        <location evidence="1">Nucleus</location>
    </subcellularLocation>
</comment>
<proteinExistence type="predicted"/>
<evidence type="ECO:0000256" key="3">
    <source>
        <dbReference type="ARBA" id="ARBA00022737"/>
    </source>
</evidence>
<keyword evidence="2" id="KW-0597">Phosphoprotein</keyword>
<organism evidence="6 7">
    <name type="scientific">Candida boidinii</name>
    <name type="common">Yeast</name>
    <dbReference type="NCBI Taxonomy" id="5477"/>
    <lineage>
        <taxon>Eukaryota</taxon>
        <taxon>Fungi</taxon>
        <taxon>Dikarya</taxon>
        <taxon>Ascomycota</taxon>
        <taxon>Saccharomycotina</taxon>
        <taxon>Pichiomycetes</taxon>
        <taxon>Pichiales</taxon>
        <taxon>Pichiaceae</taxon>
        <taxon>Ogataea</taxon>
        <taxon>Ogataea/Candida clade</taxon>
    </lineage>
</organism>
<dbReference type="PANTHER" id="PTHR15263">
    <property type="entry name" value="I-KAPPA-B-LIKE PROTEIN IKBL"/>
    <property type="match status" value="1"/>
</dbReference>
<dbReference type="GO" id="GO:0005634">
    <property type="term" value="C:nucleus"/>
    <property type="evidence" value="ECO:0007669"/>
    <property type="project" value="UniProtKB-SubCell"/>
</dbReference>
<keyword evidence="7" id="KW-1185">Reference proteome</keyword>
<evidence type="ECO:0000313" key="7">
    <source>
        <dbReference type="Proteomes" id="UP001165120"/>
    </source>
</evidence>
<dbReference type="GO" id="GO:0043124">
    <property type="term" value="P:negative regulation of canonical NF-kappaB signal transduction"/>
    <property type="evidence" value="ECO:0007669"/>
    <property type="project" value="InterPro"/>
</dbReference>
<dbReference type="InterPro" id="IPR038753">
    <property type="entry name" value="NFKBIL1"/>
</dbReference>
<comment type="caution">
    <text evidence="6">The sequence shown here is derived from an EMBL/GenBank/DDBJ whole genome shotgun (WGS) entry which is preliminary data.</text>
</comment>
<evidence type="ECO:0000313" key="6">
    <source>
        <dbReference type="EMBL" id="GME69903.1"/>
    </source>
</evidence>
<sequence length="104" mass="12517">MYLKFWNNAKDKFNELKFDQILFPNRTGNVENLNLENLKSFILSAGTHSYPKNIKSERIRWHPDSMIRLFKQILTLNSISDDKIQFVITKTFQMINELWEQHNK</sequence>
<keyword evidence="4" id="KW-0040">ANK repeat</keyword>
<name>A0A9W6SYJ1_CANBO</name>
<reference evidence="6" key="1">
    <citation type="submission" date="2023-04" db="EMBL/GenBank/DDBJ databases">
        <title>Candida boidinii NBRC 10035.</title>
        <authorList>
            <person name="Ichikawa N."/>
            <person name="Sato H."/>
            <person name="Tonouchi N."/>
        </authorList>
    </citation>
    <scope>NUCLEOTIDE SEQUENCE</scope>
    <source>
        <strain evidence="6">NBRC 10035</strain>
    </source>
</reference>
<evidence type="ECO:0000256" key="1">
    <source>
        <dbReference type="ARBA" id="ARBA00004123"/>
    </source>
</evidence>
<dbReference type="Proteomes" id="UP001165120">
    <property type="component" value="Unassembled WGS sequence"/>
</dbReference>
<protein>
    <submittedName>
        <fullName evidence="6">Unnamed protein product</fullName>
    </submittedName>
</protein>
<dbReference type="EMBL" id="BSXN01000807">
    <property type="protein sequence ID" value="GME69903.1"/>
    <property type="molecule type" value="Genomic_DNA"/>
</dbReference>
<evidence type="ECO:0000256" key="5">
    <source>
        <dbReference type="ARBA" id="ARBA00023242"/>
    </source>
</evidence>
<keyword evidence="3" id="KW-0677">Repeat</keyword>
<evidence type="ECO:0000256" key="4">
    <source>
        <dbReference type="ARBA" id="ARBA00023043"/>
    </source>
</evidence>
<dbReference type="PANTHER" id="PTHR15263:SF1">
    <property type="entry name" value="NF-KAPPA-B INHIBITOR-LIKE PROTEIN 1"/>
    <property type="match status" value="1"/>
</dbReference>